<proteinExistence type="inferred from homology"/>
<evidence type="ECO:0000256" key="8">
    <source>
        <dbReference type="ARBA" id="ARBA00022955"/>
    </source>
</evidence>
<dbReference type="PANTHER" id="PTHR21257">
    <property type="entry name" value="DELTA(14)-STEROL REDUCTASE"/>
    <property type="match status" value="1"/>
</dbReference>
<dbReference type="GO" id="GO:0005637">
    <property type="term" value="C:nuclear inner membrane"/>
    <property type="evidence" value="ECO:0007669"/>
    <property type="project" value="TreeGrafter"/>
</dbReference>
<feature type="transmembrane region" description="Helical" evidence="21">
    <location>
        <begin position="378"/>
        <end position="397"/>
    </location>
</feature>
<comment type="subcellular location">
    <subcellularLocation>
        <location evidence="1">Membrane</location>
        <topology evidence="1">Multi-pass membrane protein</topology>
    </subcellularLocation>
</comment>
<evidence type="ECO:0000256" key="15">
    <source>
        <dbReference type="ARBA" id="ARBA00023221"/>
    </source>
</evidence>
<feature type="transmembrane region" description="Helical" evidence="21">
    <location>
        <begin position="69"/>
        <end position="91"/>
    </location>
</feature>
<dbReference type="AlphaFoldDB" id="A0A1X7VTN0"/>
<dbReference type="PROSITE" id="PS01018">
    <property type="entry name" value="STEROL_REDUCT_2"/>
    <property type="match status" value="1"/>
</dbReference>
<dbReference type="UniPathway" id="UPA00063"/>
<keyword evidence="8" id="KW-0752">Steroid biosynthesis</keyword>
<keyword evidence="9 21" id="KW-1133">Transmembrane helix</keyword>
<feature type="transmembrane region" description="Helical" evidence="21">
    <location>
        <begin position="21"/>
        <end position="44"/>
    </location>
</feature>
<keyword evidence="12" id="KW-0443">Lipid metabolism</keyword>
<comment type="similarity">
    <text evidence="3">Belongs to the ERG4/ERG24 family.</text>
</comment>
<evidence type="ECO:0000256" key="10">
    <source>
        <dbReference type="ARBA" id="ARBA00023002"/>
    </source>
</evidence>
<feature type="transmembrane region" description="Helical" evidence="21">
    <location>
        <begin position="230"/>
        <end position="247"/>
    </location>
</feature>
<evidence type="ECO:0000256" key="12">
    <source>
        <dbReference type="ARBA" id="ARBA00023098"/>
    </source>
</evidence>
<organism evidence="22">
    <name type="scientific">Amphimedon queenslandica</name>
    <name type="common">Sponge</name>
    <dbReference type="NCBI Taxonomy" id="400682"/>
    <lineage>
        <taxon>Eukaryota</taxon>
        <taxon>Metazoa</taxon>
        <taxon>Porifera</taxon>
        <taxon>Demospongiae</taxon>
        <taxon>Heteroscleromorpha</taxon>
        <taxon>Haplosclerida</taxon>
        <taxon>Niphatidae</taxon>
        <taxon>Amphimedon</taxon>
    </lineage>
</organism>
<keyword evidence="11" id="KW-0756">Sterol biosynthesis</keyword>
<comment type="pathway">
    <text evidence="17">Steroid biosynthesis; zymosterol biosynthesis; zymosterol from lanosterol: step 2/6.</text>
</comment>
<dbReference type="Gene3D" id="1.20.120.1630">
    <property type="match status" value="1"/>
</dbReference>
<evidence type="ECO:0000256" key="13">
    <source>
        <dbReference type="ARBA" id="ARBA00023136"/>
    </source>
</evidence>
<keyword evidence="6" id="KW-0153">Cholesterol metabolism</keyword>
<dbReference type="InterPro" id="IPR018083">
    <property type="entry name" value="Sterol_reductase_CS"/>
</dbReference>
<dbReference type="GO" id="GO:0016129">
    <property type="term" value="P:phytosteroid biosynthetic process"/>
    <property type="evidence" value="ECO:0007669"/>
    <property type="project" value="UniProtKB-ARBA"/>
</dbReference>
<feature type="transmembrane region" description="Helical" evidence="21">
    <location>
        <begin position="297"/>
        <end position="316"/>
    </location>
</feature>
<evidence type="ECO:0000256" key="20">
    <source>
        <dbReference type="ARBA" id="ARBA00083315"/>
    </source>
</evidence>
<dbReference type="PANTHER" id="PTHR21257:SF52">
    <property type="entry name" value="DELTA(14)-STEROL REDUCTASE TM7SF2"/>
    <property type="match status" value="1"/>
</dbReference>
<evidence type="ECO:0000256" key="21">
    <source>
        <dbReference type="SAM" id="Phobius"/>
    </source>
</evidence>
<dbReference type="PROSITE" id="PS01017">
    <property type="entry name" value="STEROL_REDUCT_1"/>
    <property type="match status" value="1"/>
</dbReference>
<evidence type="ECO:0000256" key="18">
    <source>
        <dbReference type="ARBA" id="ARBA00074394"/>
    </source>
</evidence>
<name>A0A1X7VTN0_AMPQE</name>
<protein>
    <recommendedName>
        <fullName evidence="18">Delta(14)-sterol reductase ERG24</fullName>
    </recommendedName>
    <alternativeName>
        <fullName evidence="20">C-14 sterol reductase ERG24</fullName>
    </alternativeName>
    <alternativeName>
        <fullName evidence="19">Sterol C14-reductase ERG24</fullName>
    </alternativeName>
</protein>
<evidence type="ECO:0000256" key="2">
    <source>
        <dbReference type="ARBA" id="ARBA00004770"/>
    </source>
</evidence>
<evidence type="ECO:0000256" key="17">
    <source>
        <dbReference type="ARBA" id="ARBA00060638"/>
    </source>
</evidence>
<evidence type="ECO:0000256" key="19">
    <source>
        <dbReference type="ARBA" id="ARBA00077841"/>
    </source>
</evidence>
<dbReference type="FunFam" id="1.20.120.1630:FF:000009">
    <property type="entry name" value="C-14 sterol reductase"/>
    <property type="match status" value="1"/>
</dbReference>
<evidence type="ECO:0000256" key="7">
    <source>
        <dbReference type="ARBA" id="ARBA00022857"/>
    </source>
</evidence>
<evidence type="ECO:0000256" key="5">
    <source>
        <dbReference type="ARBA" id="ARBA00022692"/>
    </source>
</evidence>
<accession>A0A1X7VTN0</accession>
<keyword evidence="15" id="KW-0753">Steroid metabolism</keyword>
<dbReference type="InParanoid" id="A0A1X7VTN0"/>
<dbReference type="GO" id="GO:0006695">
    <property type="term" value="P:cholesterol biosynthetic process"/>
    <property type="evidence" value="ECO:0007669"/>
    <property type="project" value="UniProtKB-UniPathway"/>
</dbReference>
<evidence type="ECO:0000256" key="1">
    <source>
        <dbReference type="ARBA" id="ARBA00004141"/>
    </source>
</evidence>
<comment type="catalytic activity">
    <reaction evidence="16">
        <text>4,4-dimethyl-5alpha-cholesta-8,24-dien-3beta-ol + NADP(+) = 4,4-dimethyl-5alpha-cholesta-8,14,24-trien-3beta-ol + NADPH + H(+)</text>
        <dbReference type="Rhea" id="RHEA:18561"/>
        <dbReference type="ChEBI" id="CHEBI:15378"/>
        <dbReference type="ChEBI" id="CHEBI:17813"/>
        <dbReference type="ChEBI" id="CHEBI:18364"/>
        <dbReference type="ChEBI" id="CHEBI:57783"/>
        <dbReference type="ChEBI" id="CHEBI:58349"/>
        <dbReference type="EC" id="1.3.1.70"/>
    </reaction>
    <physiologicalReaction direction="right-to-left" evidence="16">
        <dbReference type="Rhea" id="RHEA:18563"/>
    </physiologicalReaction>
</comment>
<keyword evidence="14" id="KW-1207">Sterol metabolism</keyword>
<dbReference type="EnsemblMetazoa" id="Aqu2.1.42778_001">
    <property type="protein sequence ID" value="Aqu2.1.42778_001"/>
    <property type="gene ID" value="Aqu2.1.42778"/>
</dbReference>
<evidence type="ECO:0000256" key="14">
    <source>
        <dbReference type="ARBA" id="ARBA00023166"/>
    </source>
</evidence>
<evidence type="ECO:0000313" key="22">
    <source>
        <dbReference type="EnsemblMetazoa" id="Aqu2.1.42778_001"/>
    </source>
</evidence>
<dbReference type="eggNOG" id="KOG1435">
    <property type="taxonomic scope" value="Eukaryota"/>
</dbReference>
<reference evidence="22" key="1">
    <citation type="submission" date="2017-05" db="UniProtKB">
        <authorList>
            <consortium name="EnsemblMetazoa"/>
        </authorList>
    </citation>
    <scope>IDENTIFICATION</scope>
</reference>
<keyword evidence="4" id="KW-0444">Lipid biosynthesis</keyword>
<keyword evidence="6" id="KW-0152">Cholesterol biosynthesis</keyword>
<dbReference type="InterPro" id="IPR001171">
    <property type="entry name" value="ERG24_DHCR-like"/>
</dbReference>
<dbReference type="GO" id="GO:0050613">
    <property type="term" value="F:Delta14-sterol reductase activity"/>
    <property type="evidence" value="ECO:0007669"/>
    <property type="project" value="UniProtKB-EC"/>
</dbReference>
<keyword evidence="13 21" id="KW-0472">Membrane</keyword>
<feature type="transmembrane region" description="Helical" evidence="21">
    <location>
        <begin position="140"/>
        <end position="163"/>
    </location>
</feature>
<comment type="pathway">
    <text evidence="2">Steroid biosynthesis; cholesterol biosynthesis.</text>
</comment>
<feature type="transmembrane region" description="Helical" evidence="21">
    <location>
        <begin position="112"/>
        <end position="134"/>
    </location>
</feature>
<evidence type="ECO:0000256" key="11">
    <source>
        <dbReference type="ARBA" id="ARBA00023011"/>
    </source>
</evidence>
<dbReference type="STRING" id="400682.A0A1X7VTN0"/>
<dbReference type="FunCoup" id="A0A1X7VTN0">
    <property type="interactions" value="307"/>
</dbReference>
<keyword evidence="5 21" id="KW-0812">Transmembrane</keyword>
<dbReference type="Pfam" id="PF01222">
    <property type="entry name" value="ERG4_ERG24"/>
    <property type="match status" value="1"/>
</dbReference>
<keyword evidence="7" id="KW-0521">NADP</keyword>
<dbReference type="GO" id="GO:0005789">
    <property type="term" value="C:endoplasmic reticulum membrane"/>
    <property type="evidence" value="ECO:0007669"/>
    <property type="project" value="TreeGrafter"/>
</dbReference>
<keyword evidence="10" id="KW-0560">Oxidoreductase</keyword>
<feature type="transmembrane region" description="Helical" evidence="21">
    <location>
        <begin position="267"/>
        <end position="285"/>
    </location>
</feature>
<sequence length="430" mass="49774">MSSNMSSKKQVSNPRTTHFEFMGPVGAFFMTLGLPVAVFGLYLFCNKDSCQIYPLKRLLQVKLPPCNEFWHPLAFLICVGWFVANVIIYLIPLGRTVQGSLLRDGTKLTYRINAVYAFILSHIVFIVAYCYYKLSVSFVYHHYLSFVTSAVLLSFILSVYLYARSFRSSALLALGGNSGNFFYDFFIGRELNPRIGAFDWKFFCELRPGLIGWTLINYCMLAAQWEKHGVVSNSMILVCVFQAWYVFDALLFEEAILTTMDIAHDGFGFMLAFGDLTWVPFTYSLQARYLVDHPNHLSWWALVGIVALKLCGYYIFRSSNSQKDQFRRDPFHPSVKNLKTLPTKRGTRLLLSGWWGICRHPNYVGDLMMGLSWCLPCGFNHVLPYFYFIYFAVLLIHRQLRDEDNCRGKYGDDWTRYCNIVKWRLLPGIY</sequence>
<evidence type="ECO:0000256" key="3">
    <source>
        <dbReference type="ARBA" id="ARBA00005402"/>
    </source>
</evidence>
<evidence type="ECO:0000256" key="16">
    <source>
        <dbReference type="ARBA" id="ARBA00052254"/>
    </source>
</evidence>
<evidence type="ECO:0000256" key="4">
    <source>
        <dbReference type="ARBA" id="ARBA00022516"/>
    </source>
</evidence>
<dbReference type="OrthoDB" id="5326588at2759"/>
<evidence type="ECO:0000256" key="9">
    <source>
        <dbReference type="ARBA" id="ARBA00022989"/>
    </source>
</evidence>
<evidence type="ECO:0000256" key="6">
    <source>
        <dbReference type="ARBA" id="ARBA00022778"/>
    </source>
</evidence>